<accession>A0ABR7I790</accession>
<organism evidence="2 3">
    <name type="scientific">Roseburia yibonii</name>
    <dbReference type="NCBI Taxonomy" id="2763063"/>
    <lineage>
        <taxon>Bacteria</taxon>
        <taxon>Bacillati</taxon>
        <taxon>Bacillota</taxon>
        <taxon>Clostridia</taxon>
        <taxon>Lachnospirales</taxon>
        <taxon>Lachnospiraceae</taxon>
        <taxon>Roseburia</taxon>
    </lineage>
</organism>
<keyword evidence="1" id="KW-1133">Transmembrane helix</keyword>
<dbReference type="Proteomes" id="UP000621540">
    <property type="component" value="Unassembled WGS sequence"/>
</dbReference>
<reference evidence="2 3" key="1">
    <citation type="submission" date="2020-08" db="EMBL/GenBank/DDBJ databases">
        <title>Genome public.</title>
        <authorList>
            <person name="Liu C."/>
            <person name="Sun Q."/>
        </authorList>
    </citation>
    <scope>NUCLEOTIDE SEQUENCE [LARGE SCALE GENOMIC DNA]</scope>
    <source>
        <strain evidence="2 3">BX0805</strain>
    </source>
</reference>
<dbReference type="Pfam" id="PF10066">
    <property type="entry name" value="DUF2304"/>
    <property type="match status" value="1"/>
</dbReference>
<name>A0ABR7I790_9FIRM</name>
<dbReference type="EMBL" id="JACOQH010000001">
    <property type="protein sequence ID" value="MBC5752805.1"/>
    <property type="molecule type" value="Genomic_DNA"/>
</dbReference>
<keyword evidence="1" id="KW-0472">Membrane</keyword>
<keyword evidence="1" id="KW-0812">Transmembrane</keyword>
<dbReference type="InterPro" id="IPR019277">
    <property type="entry name" value="DUF2304"/>
</dbReference>
<keyword evidence="3" id="KW-1185">Reference proteome</keyword>
<gene>
    <name evidence="2" type="ORF">H8Z76_01980</name>
</gene>
<proteinExistence type="predicted"/>
<evidence type="ECO:0000313" key="2">
    <source>
        <dbReference type="EMBL" id="MBC5752805.1"/>
    </source>
</evidence>
<feature type="transmembrane region" description="Helical" evidence="1">
    <location>
        <begin position="6"/>
        <end position="27"/>
    </location>
</feature>
<protein>
    <submittedName>
        <fullName evidence="2">DUF2304 family protein</fullName>
    </submittedName>
</protein>
<dbReference type="RefSeq" id="WP_022516606.1">
    <property type="nucleotide sequence ID" value="NZ_JACOQH010000001.1"/>
</dbReference>
<evidence type="ECO:0000313" key="3">
    <source>
        <dbReference type="Proteomes" id="UP000621540"/>
    </source>
</evidence>
<evidence type="ECO:0000256" key="1">
    <source>
        <dbReference type="SAM" id="Phobius"/>
    </source>
</evidence>
<comment type="caution">
    <text evidence="2">The sequence shown here is derived from an EMBL/GenBank/DDBJ whole genome shotgun (WGS) entry which is preliminary data.</text>
</comment>
<sequence length="52" mass="6110">MKNEKLVNRVLIVLIIALTAAAVRMMLRISRLEKQEKWLAQRVALLNEKTRH</sequence>